<reference evidence="2 3" key="1">
    <citation type="journal article" date="2017" name="PLoS Biol.">
        <title>The sea cucumber genome provides insights into morphological evolution and visceral regeneration.</title>
        <authorList>
            <person name="Zhang X."/>
            <person name="Sun L."/>
            <person name="Yuan J."/>
            <person name="Sun Y."/>
            <person name="Gao Y."/>
            <person name="Zhang L."/>
            <person name="Li S."/>
            <person name="Dai H."/>
            <person name="Hamel J.F."/>
            <person name="Liu C."/>
            <person name="Yu Y."/>
            <person name="Liu S."/>
            <person name="Lin W."/>
            <person name="Guo K."/>
            <person name="Jin S."/>
            <person name="Xu P."/>
            <person name="Storey K.B."/>
            <person name="Huan P."/>
            <person name="Zhang T."/>
            <person name="Zhou Y."/>
            <person name="Zhang J."/>
            <person name="Lin C."/>
            <person name="Li X."/>
            <person name="Xing L."/>
            <person name="Huo D."/>
            <person name="Sun M."/>
            <person name="Wang L."/>
            <person name="Mercier A."/>
            <person name="Li F."/>
            <person name="Yang H."/>
            <person name="Xiang J."/>
        </authorList>
    </citation>
    <scope>NUCLEOTIDE SEQUENCE [LARGE SCALE GENOMIC DNA]</scope>
    <source>
        <strain evidence="2">Shaxun</strain>
        <tissue evidence="2">Muscle</tissue>
    </source>
</reference>
<organism evidence="2 3">
    <name type="scientific">Stichopus japonicus</name>
    <name type="common">Sea cucumber</name>
    <dbReference type="NCBI Taxonomy" id="307972"/>
    <lineage>
        <taxon>Eukaryota</taxon>
        <taxon>Metazoa</taxon>
        <taxon>Echinodermata</taxon>
        <taxon>Eleutherozoa</taxon>
        <taxon>Echinozoa</taxon>
        <taxon>Holothuroidea</taxon>
        <taxon>Aspidochirotacea</taxon>
        <taxon>Aspidochirotida</taxon>
        <taxon>Stichopodidae</taxon>
        <taxon>Apostichopus</taxon>
    </lineage>
</organism>
<evidence type="ECO:0000256" key="1">
    <source>
        <dbReference type="SAM" id="MobiDB-lite"/>
    </source>
</evidence>
<evidence type="ECO:0000313" key="2">
    <source>
        <dbReference type="EMBL" id="PIK45949.1"/>
    </source>
</evidence>
<dbReference type="AlphaFoldDB" id="A0A2G8KDB4"/>
<protein>
    <submittedName>
        <fullName evidence="2">Uncharacterized protein</fullName>
    </submittedName>
</protein>
<feature type="compositionally biased region" description="Polar residues" evidence="1">
    <location>
        <begin position="23"/>
        <end position="35"/>
    </location>
</feature>
<keyword evidence="3" id="KW-1185">Reference proteome</keyword>
<comment type="caution">
    <text evidence="2">The sequence shown here is derived from an EMBL/GenBank/DDBJ whole genome shotgun (WGS) entry which is preliminary data.</text>
</comment>
<name>A0A2G8KDB4_STIJA</name>
<gene>
    <name evidence="2" type="ORF">BSL78_17157</name>
</gene>
<feature type="region of interest" description="Disordered" evidence="1">
    <location>
        <begin position="1"/>
        <end position="35"/>
    </location>
</feature>
<accession>A0A2G8KDB4</accession>
<evidence type="ECO:0000313" key="3">
    <source>
        <dbReference type="Proteomes" id="UP000230750"/>
    </source>
</evidence>
<proteinExistence type="predicted"/>
<dbReference type="Proteomes" id="UP000230750">
    <property type="component" value="Unassembled WGS sequence"/>
</dbReference>
<sequence length="188" mass="21439">MDSLEQAKFGGRRLRPPEDHRSSVTGVNNMDTISGNAKQPFQLHRQPEIWETRFTKLREPGTGCGWSRGHLRSQVMNLSKEDVWIKPRTPFVLQFLLSVDDGSVSVEQIEVGESQAALGPEVENWLHSSQLLWSGLSTNQQAQAKELLHQNRDVFAKSDEDLRFTESVKHQISLKRSRIISESCYKPK</sequence>
<dbReference type="EMBL" id="MRZV01000673">
    <property type="protein sequence ID" value="PIK45949.1"/>
    <property type="molecule type" value="Genomic_DNA"/>
</dbReference>